<dbReference type="EMBL" id="UINC01122788">
    <property type="protein sequence ID" value="SVC98813.1"/>
    <property type="molecule type" value="Genomic_DNA"/>
</dbReference>
<dbReference type="AlphaFoldDB" id="A0A382RM84"/>
<evidence type="ECO:0000256" key="1">
    <source>
        <dbReference type="SAM" id="MobiDB-lite"/>
    </source>
</evidence>
<sequence>MTKKDKPMVTQNPKVVSPSPEKFPSAAPFCRVGMVLLVCVALFAGCGAGDPKSVEALENIQHQDEAFRLQGLNTLSRMGDKAKPHADKVAALLKDTSPKVRSLAALLLGIWRHSSPEVVQELSTMAAGDEDAAARAGALQTLSKLGANDEFAKVVKGILAGDDADLKSETLMTIGESTSKESVTAVKAELEAIAGGSDKDLAAEAKIALEMIEE</sequence>
<dbReference type="Pfam" id="PF13646">
    <property type="entry name" value="HEAT_2"/>
    <property type="match status" value="1"/>
</dbReference>
<gene>
    <name evidence="2" type="ORF">METZ01_LOCUS351667</name>
</gene>
<evidence type="ECO:0000313" key="2">
    <source>
        <dbReference type="EMBL" id="SVC98813.1"/>
    </source>
</evidence>
<evidence type="ECO:0008006" key="3">
    <source>
        <dbReference type="Google" id="ProtNLM"/>
    </source>
</evidence>
<accession>A0A382RM84</accession>
<dbReference type="InterPro" id="IPR016024">
    <property type="entry name" value="ARM-type_fold"/>
</dbReference>
<reference evidence="2" key="1">
    <citation type="submission" date="2018-05" db="EMBL/GenBank/DDBJ databases">
        <authorList>
            <person name="Lanie J.A."/>
            <person name="Ng W.-L."/>
            <person name="Kazmierczak K.M."/>
            <person name="Andrzejewski T.M."/>
            <person name="Davidsen T.M."/>
            <person name="Wayne K.J."/>
            <person name="Tettelin H."/>
            <person name="Glass J.I."/>
            <person name="Rusch D."/>
            <person name="Podicherti R."/>
            <person name="Tsui H.-C.T."/>
            <person name="Winkler M.E."/>
        </authorList>
    </citation>
    <scope>NUCLEOTIDE SEQUENCE</scope>
</reference>
<dbReference type="SUPFAM" id="SSF48371">
    <property type="entry name" value="ARM repeat"/>
    <property type="match status" value="1"/>
</dbReference>
<organism evidence="2">
    <name type="scientific">marine metagenome</name>
    <dbReference type="NCBI Taxonomy" id="408172"/>
    <lineage>
        <taxon>unclassified sequences</taxon>
        <taxon>metagenomes</taxon>
        <taxon>ecological metagenomes</taxon>
    </lineage>
</organism>
<protein>
    <recommendedName>
        <fullName evidence="3">HEAT repeat domain-containing protein</fullName>
    </recommendedName>
</protein>
<dbReference type="Gene3D" id="1.25.10.10">
    <property type="entry name" value="Leucine-rich Repeat Variant"/>
    <property type="match status" value="1"/>
</dbReference>
<feature type="region of interest" description="Disordered" evidence="1">
    <location>
        <begin position="1"/>
        <end position="20"/>
    </location>
</feature>
<dbReference type="InterPro" id="IPR011989">
    <property type="entry name" value="ARM-like"/>
</dbReference>
<proteinExistence type="predicted"/>
<name>A0A382RM84_9ZZZZ</name>